<evidence type="ECO:0000313" key="3">
    <source>
        <dbReference type="Proteomes" id="UP001161064"/>
    </source>
</evidence>
<dbReference type="SUPFAM" id="SSF51182">
    <property type="entry name" value="RmlC-like cupins"/>
    <property type="match status" value="1"/>
</dbReference>
<protein>
    <recommendedName>
        <fullName evidence="1">ChrR-like cupin domain-containing protein</fullName>
    </recommendedName>
</protein>
<accession>A0ABQ4PWU7</accession>
<dbReference type="InterPro" id="IPR041916">
    <property type="entry name" value="Anti_sigma_zinc_sf"/>
</dbReference>
<proteinExistence type="predicted"/>
<feature type="domain" description="ChrR-like cupin" evidence="1">
    <location>
        <begin position="108"/>
        <end position="191"/>
    </location>
</feature>
<dbReference type="Pfam" id="PF12973">
    <property type="entry name" value="Cupin_7"/>
    <property type="match status" value="1"/>
</dbReference>
<dbReference type="InterPro" id="IPR025979">
    <property type="entry name" value="ChrR-like_cupin_dom"/>
</dbReference>
<evidence type="ECO:0000313" key="2">
    <source>
        <dbReference type="EMBL" id="GIU67119.1"/>
    </source>
</evidence>
<comment type="caution">
    <text evidence="2">The sequence shown here is derived from an EMBL/GenBank/DDBJ whole genome shotgun (WGS) entry which is preliminary data.</text>
</comment>
<reference evidence="2" key="2">
    <citation type="journal article" date="2023" name="ISME Commun">
        <title>Characterization of a bloom-associated alphaproteobacterial lineage, 'Candidatus Phycosocius': insights into freshwater algal-bacterial interactions.</title>
        <authorList>
            <person name="Tanabe Y."/>
            <person name="Yamaguchi H."/>
            <person name="Yoshida M."/>
            <person name="Kai A."/>
            <person name="Okazaki Y."/>
        </authorList>
    </citation>
    <scope>NUCLEOTIDE SEQUENCE</scope>
    <source>
        <strain evidence="2">BOTRYCO-1</strain>
    </source>
</reference>
<dbReference type="Gene3D" id="2.60.120.10">
    <property type="entry name" value="Jelly Rolls"/>
    <property type="match status" value="1"/>
</dbReference>
<organism evidence="2 3">
    <name type="scientific">Candidatus Phycosocius spiralis</name>
    <dbReference type="NCBI Taxonomy" id="2815099"/>
    <lineage>
        <taxon>Bacteria</taxon>
        <taxon>Pseudomonadati</taxon>
        <taxon>Pseudomonadota</taxon>
        <taxon>Alphaproteobacteria</taxon>
        <taxon>Caulobacterales</taxon>
        <taxon>Caulobacterales incertae sedis</taxon>
        <taxon>Candidatus Phycosocius</taxon>
    </lineage>
</organism>
<dbReference type="InterPro" id="IPR011051">
    <property type="entry name" value="RmlC_Cupin_sf"/>
</dbReference>
<name>A0ABQ4PWU7_9PROT</name>
<keyword evidence="3" id="KW-1185">Reference proteome</keyword>
<gene>
    <name evidence="2" type="ORF">PsB1_1273</name>
</gene>
<sequence length="215" mass="23165">MIGANSNDFLTVDPSLRLLVETQAALKGMRSYSFNLGDMIGGAALEGQNPEPVSEHFLSSVLARIDRFDDITAQALEAAQTAGRSIHELLRLPQPLRDVSLEAAAYQGWTFVGPGMKSMVLETGGELRAKLVRIEPGHGSPQHDHTGTEYTLVVCGAFEDGIERFGPGDLSIKRPGQVHHPIALDNGICIALVIEEGDIALTGALGMLQRLFTRH</sequence>
<evidence type="ECO:0000259" key="1">
    <source>
        <dbReference type="Pfam" id="PF12973"/>
    </source>
</evidence>
<dbReference type="EMBL" id="BPFZ01000007">
    <property type="protein sequence ID" value="GIU67119.1"/>
    <property type="molecule type" value="Genomic_DNA"/>
</dbReference>
<dbReference type="Proteomes" id="UP001161064">
    <property type="component" value="Unassembled WGS sequence"/>
</dbReference>
<reference evidence="2" key="1">
    <citation type="submission" date="2021-05" db="EMBL/GenBank/DDBJ databases">
        <authorList>
            <person name="Tanabe Y."/>
        </authorList>
    </citation>
    <scope>NUCLEOTIDE SEQUENCE</scope>
    <source>
        <strain evidence="2">BOTRYCO-1</strain>
    </source>
</reference>
<dbReference type="RefSeq" id="WP_284359891.1">
    <property type="nucleotide sequence ID" value="NZ_BPFZ01000007.1"/>
</dbReference>
<dbReference type="InterPro" id="IPR014710">
    <property type="entry name" value="RmlC-like_jellyroll"/>
</dbReference>
<dbReference type="Gene3D" id="1.10.10.1320">
    <property type="entry name" value="Anti-sigma factor, zinc-finger domain"/>
    <property type="match status" value="1"/>
</dbReference>